<dbReference type="InterPro" id="IPR027417">
    <property type="entry name" value="P-loop_NTPase"/>
</dbReference>
<dbReference type="Pfam" id="PF13424">
    <property type="entry name" value="TPR_12"/>
    <property type="match status" value="2"/>
</dbReference>
<dbReference type="PANTHER" id="PTHR46082:SF6">
    <property type="entry name" value="AAA+ ATPASE DOMAIN-CONTAINING PROTEIN-RELATED"/>
    <property type="match status" value="1"/>
</dbReference>
<dbReference type="GO" id="GO:0005524">
    <property type="term" value="F:ATP binding"/>
    <property type="evidence" value="ECO:0007669"/>
    <property type="project" value="UniProtKB-KW"/>
</dbReference>
<dbReference type="InterPro" id="IPR019734">
    <property type="entry name" value="TPR_rpt"/>
</dbReference>
<dbReference type="SMART" id="SM00028">
    <property type="entry name" value="TPR"/>
    <property type="match status" value="2"/>
</dbReference>
<sequence>MHANVPIVSAADVDVLRVPPSADGCRPPFARLPEVVAGRGPEIDSLIELADSDRRVHVLAGPAGVGKTTVALAAARGLPDVMWAPARNTVSLVEGLAAAALKFGAGEAVVSRAREMCGGRLEPEEDAAGLDWEQDARRFAWAMLRLFAAPAPDGRRRVLVIDGADDPDLCAEVLEEAARLPSGAAFVVVTTRHEGAGGVRLGPISPEDSAALLLSRVPDLDDDRRDAAGSVAADLAGLLGGLPLALHVAGSQHGSTVVRHTLDEYASELREITGAAPPPGPVVRLAVRLALKAIGGEESAAAGDVLRLLAALAPSQPFPLDLLDAASGSAAGPALLRRAWRNLRGTGLLEFGVDDGAHVVTLHPLVAEAVLGEGGDGPDAATALDLATQALAGREGPSLTLWRLLVPHVDHVLAAERTEIGAVLHAAGRTVRHLLARGMYRAASAIAEAAVTRSSSLAPDDPDRLAARLDRGLAFQARGLYTDACRDIRHVAVRERRRRGAADRLTLERRLTAEHHLGAVLHDQGARGGLARSERILVAVLAFRSLLLGPDHPDALATRHRLALVVQAAGNARAAFGHLVEVLDAREQVLGLRHPDTLTTMHSKAYARQAMGGPDSLRVAGEEFAEVLRHRRRVLGDNHPNTLVTEHNLAWVEQAKGRYVAAETMFRSVLAVQLRRCGPDHPHTLATAANLAWDLLQRKQFDTARRLFKQVLRIRRNRLGPNHPDTQTTRGNIGWLTYEQGNLAEATHRFERLVDDRVDFLGAEHPRTLTTRHNLALSLRSQRRYEEALTQFEQVLAVQEQVLIADHESTLSTRYNLAVTLRLHPGNGNLSRSIDLLSEVLDKQLTVFSARHPTVVQTREELIAALRQRGTAADLDRASDERTPSRAAGALSRHRGDHEYDDDPGPATDEDPLLEAFLDPDIDAYVDDDIRDLTAR</sequence>
<proteinExistence type="predicted"/>
<dbReference type="InterPro" id="IPR011990">
    <property type="entry name" value="TPR-like_helical_dom_sf"/>
</dbReference>
<dbReference type="InterPro" id="IPR053137">
    <property type="entry name" value="NLR-like"/>
</dbReference>
<dbReference type="Gene3D" id="1.25.40.10">
    <property type="entry name" value="Tetratricopeptide repeat domain"/>
    <property type="match status" value="3"/>
</dbReference>
<feature type="compositionally biased region" description="Basic and acidic residues" evidence="1">
    <location>
        <begin position="874"/>
        <end position="884"/>
    </location>
</feature>
<dbReference type="SUPFAM" id="SSF48452">
    <property type="entry name" value="TPR-like"/>
    <property type="match status" value="2"/>
</dbReference>
<gene>
    <name evidence="3" type="ORF">JIG36_45820</name>
</gene>
<accession>A0ABS2ASI7</accession>
<feature type="domain" description="Orc1-like AAA ATPase" evidence="2">
    <location>
        <begin position="36"/>
        <end position="168"/>
    </location>
</feature>
<dbReference type="Proteomes" id="UP000632138">
    <property type="component" value="Unassembled WGS sequence"/>
</dbReference>
<evidence type="ECO:0000259" key="2">
    <source>
        <dbReference type="Pfam" id="PF13191"/>
    </source>
</evidence>
<feature type="compositionally biased region" description="Acidic residues" evidence="1">
    <location>
        <begin position="899"/>
        <end position="913"/>
    </location>
</feature>
<dbReference type="Pfam" id="PF13374">
    <property type="entry name" value="TPR_10"/>
    <property type="match status" value="2"/>
</dbReference>
<dbReference type="EMBL" id="JAENHP010000029">
    <property type="protein sequence ID" value="MBM2622844.1"/>
    <property type="molecule type" value="Genomic_DNA"/>
</dbReference>
<evidence type="ECO:0000313" key="4">
    <source>
        <dbReference type="Proteomes" id="UP000632138"/>
    </source>
</evidence>
<keyword evidence="3" id="KW-0067">ATP-binding</keyword>
<dbReference type="RefSeq" id="WP_307873184.1">
    <property type="nucleotide sequence ID" value="NZ_JAENHP010000029.1"/>
</dbReference>
<protein>
    <submittedName>
        <fullName evidence="3">ATP-binding protein</fullName>
    </submittedName>
</protein>
<dbReference type="PRINTS" id="PR00364">
    <property type="entry name" value="DISEASERSIST"/>
</dbReference>
<dbReference type="SUPFAM" id="SSF52540">
    <property type="entry name" value="P-loop containing nucleoside triphosphate hydrolases"/>
    <property type="match status" value="1"/>
</dbReference>
<dbReference type="PANTHER" id="PTHR46082">
    <property type="entry name" value="ATP/GTP-BINDING PROTEIN-RELATED"/>
    <property type="match status" value="1"/>
</dbReference>
<name>A0ABS2ASI7_9ACTN</name>
<keyword evidence="4" id="KW-1185">Reference proteome</keyword>
<dbReference type="Gene3D" id="3.40.50.300">
    <property type="entry name" value="P-loop containing nucleotide triphosphate hydrolases"/>
    <property type="match status" value="1"/>
</dbReference>
<organism evidence="3 4">
    <name type="scientific">Paractinoplanes ovalisporus</name>
    <dbReference type="NCBI Taxonomy" id="2810368"/>
    <lineage>
        <taxon>Bacteria</taxon>
        <taxon>Bacillati</taxon>
        <taxon>Actinomycetota</taxon>
        <taxon>Actinomycetes</taxon>
        <taxon>Micromonosporales</taxon>
        <taxon>Micromonosporaceae</taxon>
        <taxon>Paractinoplanes</taxon>
    </lineage>
</organism>
<dbReference type="InterPro" id="IPR041664">
    <property type="entry name" value="AAA_16"/>
</dbReference>
<evidence type="ECO:0000313" key="3">
    <source>
        <dbReference type="EMBL" id="MBM2622844.1"/>
    </source>
</evidence>
<evidence type="ECO:0000256" key="1">
    <source>
        <dbReference type="SAM" id="MobiDB-lite"/>
    </source>
</evidence>
<feature type="region of interest" description="Disordered" evidence="1">
    <location>
        <begin position="873"/>
        <end position="913"/>
    </location>
</feature>
<comment type="caution">
    <text evidence="3">The sequence shown here is derived from an EMBL/GenBank/DDBJ whole genome shotgun (WGS) entry which is preliminary data.</text>
</comment>
<dbReference type="Pfam" id="PF13191">
    <property type="entry name" value="AAA_16"/>
    <property type="match status" value="1"/>
</dbReference>
<keyword evidence="3" id="KW-0547">Nucleotide-binding</keyword>
<reference evidence="3 4" key="1">
    <citation type="submission" date="2021-01" db="EMBL/GenBank/DDBJ databases">
        <title>Actinoplanes sp. nov. LDG1-06 isolated from lichen.</title>
        <authorList>
            <person name="Saeng-In P."/>
            <person name="Phongsopitanun W."/>
            <person name="Kanchanasin P."/>
            <person name="Yuki M."/>
            <person name="Kudo T."/>
            <person name="Ohkuma M."/>
            <person name="Tanasupawat S."/>
        </authorList>
    </citation>
    <scope>NUCLEOTIDE SEQUENCE [LARGE SCALE GENOMIC DNA]</scope>
    <source>
        <strain evidence="3 4">LDG1-06</strain>
    </source>
</reference>